<dbReference type="SUPFAM" id="SSF46785">
    <property type="entry name" value="Winged helix' DNA-binding domain"/>
    <property type="match status" value="1"/>
</dbReference>
<dbReference type="InterPro" id="IPR036390">
    <property type="entry name" value="WH_DNA-bd_sf"/>
</dbReference>
<dbReference type="InterPro" id="IPR036388">
    <property type="entry name" value="WH-like_DNA-bd_sf"/>
</dbReference>
<dbReference type="PANTHER" id="PTHR33202">
    <property type="entry name" value="ZINC UPTAKE REGULATION PROTEIN"/>
    <property type="match status" value="1"/>
</dbReference>
<protein>
    <submittedName>
        <fullName evidence="11">Transcriptional repressor</fullName>
    </submittedName>
</protein>
<evidence type="ECO:0000256" key="10">
    <source>
        <dbReference type="ARBA" id="ARBA00023163"/>
    </source>
</evidence>
<dbReference type="Gene3D" id="3.30.1490.190">
    <property type="match status" value="1"/>
</dbReference>
<keyword evidence="3" id="KW-0963">Cytoplasm</keyword>
<organism evidence="11 12">
    <name type="scientific">Micromonospora zamorensis</name>
    <dbReference type="NCBI Taxonomy" id="709883"/>
    <lineage>
        <taxon>Bacteria</taxon>
        <taxon>Bacillati</taxon>
        <taxon>Actinomycetota</taxon>
        <taxon>Actinomycetes</taxon>
        <taxon>Micromonosporales</taxon>
        <taxon>Micromonosporaceae</taxon>
        <taxon>Micromonospora</taxon>
    </lineage>
</organism>
<evidence type="ECO:0000256" key="3">
    <source>
        <dbReference type="ARBA" id="ARBA00022490"/>
    </source>
</evidence>
<keyword evidence="5" id="KW-0479">Metal-binding</keyword>
<evidence type="ECO:0000313" key="12">
    <source>
        <dbReference type="Proteomes" id="UP001346877"/>
    </source>
</evidence>
<name>A0ABZ1PBT6_9ACTN</name>
<dbReference type="CDD" id="cd07153">
    <property type="entry name" value="Fur_like"/>
    <property type="match status" value="1"/>
</dbReference>
<evidence type="ECO:0000256" key="2">
    <source>
        <dbReference type="ARBA" id="ARBA00007957"/>
    </source>
</evidence>
<evidence type="ECO:0000256" key="8">
    <source>
        <dbReference type="ARBA" id="ARBA00023015"/>
    </source>
</evidence>
<evidence type="ECO:0000256" key="9">
    <source>
        <dbReference type="ARBA" id="ARBA00023125"/>
    </source>
</evidence>
<dbReference type="InterPro" id="IPR002481">
    <property type="entry name" value="FUR"/>
</dbReference>
<keyword evidence="7" id="KW-0408">Iron</keyword>
<evidence type="ECO:0000256" key="4">
    <source>
        <dbReference type="ARBA" id="ARBA00022491"/>
    </source>
</evidence>
<sequence length="147" mass="15857">MSGAEELLRSKGLRVTRPRLAVLDVLDGGGHLEVDEITRRVRERLDSVSTQAVYDVLGALSRAGLSRRIEPAGSPARYEARVGDNHHHVVCRGCGEIADIDCAVGSAPCLEPSVSHGFEVDEAEVTFWGLCPGCRARRSADVRPPDV</sequence>
<dbReference type="Pfam" id="PF01475">
    <property type="entry name" value="FUR"/>
    <property type="match status" value="1"/>
</dbReference>
<dbReference type="PANTHER" id="PTHR33202:SF18">
    <property type="entry name" value="TRANSCRIPTIONAL REGULATOR FURA"/>
    <property type="match status" value="1"/>
</dbReference>
<dbReference type="RefSeq" id="WP_328367564.1">
    <property type="nucleotide sequence ID" value="NZ_CP107936.1"/>
</dbReference>
<evidence type="ECO:0000256" key="7">
    <source>
        <dbReference type="ARBA" id="ARBA00023004"/>
    </source>
</evidence>
<dbReference type="EMBL" id="CP107941">
    <property type="protein sequence ID" value="WUI80984.1"/>
    <property type="molecule type" value="Genomic_DNA"/>
</dbReference>
<comment type="similarity">
    <text evidence="2">Belongs to the Fur family.</text>
</comment>
<dbReference type="InterPro" id="IPR043135">
    <property type="entry name" value="Fur_C"/>
</dbReference>
<gene>
    <name evidence="11" type="ORF">OG375_24105</name>
</gene>
<comment type="subcellular location">
    <subcellularLocation>
        <location evidence="1">Cytoplasm</location>
    </subcellularLocation>
</comment>
<evidence type="ECO:0000313" key="11">
    <source>
        <dbReference type="EMBL" id="WUI80984.1"/>
    </source>
</evidence>
<dbReference type="Gene3D" id="1.10.10.10">
    <property type="entry name" value="Winged helix-like DNA-binding domain superfamily/Winged helix DNA-binding domain"/>
    <property type="match status" value="1"/>
</dbReference>
<keyword evidence="12" id="KW-1185">Reference proteome</keyword>
<keyword evidence="8" id="KW-0805">Transcription regulation</keyword>
<proteinExistence type="inferred from homology"/>
<keyword evidence="9" id="KW-0238">DNA-binding</keyword>
<keyword evidence="6" id="KW-0862">Zinc</keyword>
<keyword evidence="10" id="KW-0804">Transcription</keyword>
<accession>A0ABZ1PBT6</accession>
<keyword evidence="4" id="KW-0678">Repressor</keyword>
<reference evidence="11 12" key="1">
    <citation type="submission" date="2022-10" db="EMBL/GenBank/DDBJ databases">
        <title>The complete genomes of actinobacterial strains from the NBC collection.</title>
        <authorList>
            <person name="Joergensen T.S."/>
            <person name="Alvarez Arevalo M."/>
            <person name="Sterndorff E.B."/>
            <person name="Faurdal D."/>
            <person name="Vuksanovic O."/>
            <person name="Mourched A.-S."/>
            <person name="Charusanti P."/>
            <person name="Shaw S."/>
            <person name="Blin K."/>
            <person name="Weber T."/>
        </authorList>
    </citation>
    <scope>NUCLEOTIDE SEQUENCE [LARGE SCALE GENOMIC DNA]</scope>
    <source>
        <strain evidence="11 12">NBC_00396</strain>
    </source>
</reference>
<evidence type="ECO:0000256" key="1">
    <source>
        <dbReference type="ARBA" id="ARBA00004496"/>
    </source>
</evidence>
<evidence type="ECO:0000256" key="6">
    <source>
        <dbReference type="ARBA" id="ARBA00022833"/>
    </source>
</evidence>
<evidence type="ECO:0000256" key="5">
    <source>
        <dbReference type="ARBA" id="ARBA00022723"/>
    </source>
</evidence>
<dbReference type="Proteomes" id="UP001346877">
    <property type="component" value="Chromosome"/>
</dbReference>